<proteinExistence type="predicted"/>
<sequence length="199" mass="20908">MRFLPCILMIFLIAGCSGAEPLPKLPADGVILAFGDSITYGTGAASGESYPAMLEQLTGRKVVNGGVPGEVTAEGVQRLPGLLEQVKPAMVIICEGGNDMLRHASHGEIAANLRAMVRIVKGKGASAVLVSVPALDLSFAPPPFYAEIAEEVGIPCDEKTLTRILTKRSLKSDPIHPNAAGYRKLAEGLAKLLHKRGAI</sequence>
<protein>
    <submittedName>
        <fullName evidence="3">SGNH-hydrolase lipoprotein, lysophospholipase L1-like subgroup</fullName>
    </submittedName>
</protein>
<dbReference type="KEGG" id="geo:Geob_0566"/>
<keyword evidence="3" id="KW-0449">Lipoprotein</keyword>
<dbReference type="HOGENOM" id="CLU_051180_1_2_7"/>
<dbReference type="InterPro" id="IPR051532">
    <property type="entry name" value="Ester_Hydrolysis_Enzymes"/>
</dbReference>
<dbReference type="eggNOG" id="COG2755">
    <property type="taxonomic scope" value="Bacteria"/>
</dbReference>
<dbReference type="InterPro" id="IPR013830">
    <property type="entry name" value="SGNH_hydro"/>
</dbReference>
<dbReference type="Proteomes" id="UP000007721">
    <property type="component" value="Chromosome"/>
</dbReference>
<feature type="chain" id="PRO_5002888542" evidence="1">
    <location>
        <begin position="20"/>
        <end position="199"/>
    </location>
</feature>
<evidence type="ECO:0000259" key="2">
    <source>
        <dbReference type="Pfam" id="PF13472"/>
    </source>
</evidence>
<dbReference type="PANTHER" id="PTHR30383">
    <property type="entry name" value="THIOESTERASE 1/PROTEASE 1/LYSOPHOSPHOLIPASE L1"/>
    <property type="match status" value="1"/>
</dbReference>
<dbReference type="PROSITE" id="PS51257">
    <property type="entry name" value="PROKAR_LIPOPROTEIN"/>
    <property type="match status" value="1"/>
</dbReference>
<evidence type="ECO:0000256" key="1">
    <source>
        <dbReference type="SAM" id="SignalP"/>
    </source>
</evidence>
<dbReference type="EMBL" id="CP001390">
    <property type="protein sequence ID" value="ACM18933.1"/>
    <property type="molecule type" value="Genomic_DNA"/>
</dbReference>
<reference evidence="3 4" key="1">
    <citation type="submission" date="2009-01" db="EMBL/GenBank/DDBJ databases">
        <title>Complete sequence of Geobacter sp. FRC-32.</title>
        <authorList>
            <consortium name="US DOE Joint Genome Institute"/>
            <person name="Lucas S."/>
            <person name="Copeland A."/>
            <person name="Lapidus A."/>
            <person name="Glavina del Rio T."/>
            <person name="Dalin E."/>
            <person name="Tice H."/>
            <person name="Bruce D."/>
            <person name="Goodwin L."/>
            <person name="Pitluck S."/>
            <person name="Saunders E."/>
            <person name="Brettin T."/>
            <person name="Detter J.C."/>
            <person name="Han C."/>
            <person name="Larimer F."/>
            <person name="Land M."/>
            <person name="Hauser L."/>
            <person name="Kyrpides N."/>
            <person name="Ovchinnikova G."/>
            <person name="Kostka J."/>
            <person name="Richardson P."/>
        </authorList>
    </citation>
    <scope>NUCLEOTIDE SEQUENCE [LARGE SCALE GENOMIC DNA]</scope>
    <source>
        <strain evidence="4">DSM 22248 / JCM 15807 / FRC-32</strain>
    </source>
</reference>
<dbReference type="InterPro" id="IPR036514">
    <property type="entry name" value="SGNH_hydro_sf"/>
</dbReference>
<accession>B9LZW9</accession>
<feature type="signal peptide" evidence="1">
    <location>
        <begin position="1"/>
        <end position="19"/>
    </location>
</feature>
<keyword evidence="4" id="KW-1185">Reference proteome</keyword>
<gene>
    <name evidence="3" type="ordered locus">Geob_0566</name>
</gene>
<keyword evidence="3" id="KW-0378">Hydrolase</keyword>
<dbReference type="Gene3D" id="3.40.50.1110">
    <property type="entry name" value="SGNH hydrolase"/>
    <property type="match status" value="1"/>
</dbReference>
<dbReference type="RefSeq" id="WP_012645662.1">
    <property type="nucleotide sequence ID" value="NC_011979.1"/>
</dbReference>
<dbReference type="GO" id="GO:0004622">
    <property type="term" value="F:phosphatidylcholine lysophospholipase activity"/>
    <property type="evidence" value="ECO:0007669"/>
    <property type="project" value="TreeGrafter"/>
</dbReference>
<keyword evidence="1" id="KW-0732">Signal</keyword>
<dbReference type="Pfam" id="PF13472">
    <property type="entry name" value="Lipase_GDSL_2"/>
    <property type="match status" value="1"/>
</dbReference>
<organism evidence="3 4">
    <name type="scientific">Geotalea daltonii (strain DSM 22248 / JCM 15807 / FRC-32)</name>
    <name type="common">Geobacter daltonii</name>
    <dbReference type="NCBI Taxonomy" id="316067"/>
    <lineage>
        <taxon>Bacteria</taxon>
        <taxon>Pseudomonadati</taxon>
        <taxon>Thermodesulfobacteriota</taxon>
        <taxon>Desulfuromonadia</taxon>
        <taxon>Geobacterales</taxon>
        <taxon>Geobacteraceae</taxon>
        <taxon>Geotalea</taxon>
    </lineage>
</organism>
<evidence type="ECO:0000313" key="3">
    <source>
        <dbReference type="EMBL" id="ACM18933.1"/>
    </source>
</evidence>
<dbReference type="CDD" id="cd01822">
    <property type="entry name" value="Lysophospholipase_L1_like"/>
    <property type="match status" value="1"/>
</dbReference>
<dbReference type="OrthoDB" id="9786188at2"/>
<evidence type="ECO:0000313" key="4">
    <source>
        <dbReference type="Proteomes" id="UP000007721"/>
    </source>
</evidence>
<dbReference type="STRING" id="316067.Geob_0566"/>
<dbReference type="SUPFAM" id="SSF52266">
    <property type="entry name" value="SGNH hydrolase"/>
    <property type="match status" value="1"/>
</dbReference>
<feature type="domain" description="SGNH hydrolase-type esterase" evidence="2">
    <location>
        <begin position="33"/>
        <end position="183"/>
    </location>
</feature>
<dbReference type="AlphaFoldDB" id="B9LZW9"/>
<dbReference type="PANTHER" id="PTHR30383:SF24">
    <property type="entry name" value="THIOESTERASE 1_PROTEASE 1_LYSOPHOSPHOLIPASE L1"/>
    <property type="match status" value="1"/>
</dbReference>
<name>B9LZW9_GEODF</name>